<dbReference type="NCBIfam" id="TIGR02937">
    <property type="entry name" value="sigma70-ECF"/>
    <property type="match status" value="1"/>
</dbReference>
<dbReference type="Pfam" id="PF04545">
    <property type="entry name" value="Sigma70_r4"/>
    <property type="match status" value="1"/>
</dbReference>
<dbReference type="GO" id="GO:0016987">
    <property type="term" value="F:sigma factor activity"/>
    <property type="evidence" value="ECO:0007669"/>
    <property type="project" value="UniProtKB-KW"/>
</dbReference>
<evidence type="ECO:0000256" key="1">
    <source>
        <dbReference type="ARBA" id="ARBA00010641"/>
    </source>
</evidence>
<evidence type="ECO:0000256" key="4">
    <source>
        <dbReference type="ARBA" id="ARBA00023125"/>
    </source>
</evidence>
<dbReference type="InterPro" id="IPR007630">
    <property type="entry name" value="RNA_pol_sigma70_r4"/>
</dbReference>
<keyword evidence="9" id="KW-1185">Reference proteome</keyword>
<dbReference type="InterPro" id="IPR036388">
    <property type="entry name" value="WH-like_DNA-bd_sf"/>
</dbReference>
<dbReference type="Pfam" id="PF04542">
    <property type="entry name" value="Sigma70_r2"/>
    <property type="match status" value="1"/>
</dbReference>
<keyword evidence="4" id="KW-0238">DNA-binding</keyword>
<dbReference type="InterPro" id="IPR007627">
    <property type="entry name" value="RNA_pol_sigma70_r2"/>
</dbReference>
<keyword evidence="5" id="KW-0804">Transcription</keyword>
<keyword evidence="2" id="KW-0805">Transcription regulation</keyword>
<evidence type="ECO:0000256" key="2">
    <source>
        <dbReference type="ARBA" id="ARBA00023015"/>
    </source>
</evidence>
<evidence type="ECO:0000256" key="5">
    <source>
        <dbReference type="ARBA" id="ARBA00023163"/>
    </source>
</evidence>
<sequence>MFLRAWRSADTFDAGRGSLRAWLFAIARNLVVDHTRRRAVRPVQPVDAERLAVLAGGDGGFDEATMTAWTVEEALRRLSEEHRVALVETYLRGRPYGEVSAELGVPVGTVRSRVFYGLKALRLVLDEMGVQL</sequence>
<accession>A0A4Y3WTN5</accession>
<evidence type="ECO:0000313" key="9">
    <source>
        <dbReference type="Proteomes" id="UP000320338"/>
    </source>
</evidence>
<dbReference type="Gene3D" id="1.10.1740.10">
    <property type="match status" value="1"/>
</dbReference>
<evidence type="ECO:0000256" key="3">
    <source>
        <dbReference type="ARBA" id="ARBA00023082"/>
    </source>
</evidence>
<feature type="domain" description="RNA polymerase sigma-70 region 4" evidence="7">
    <location>
        <begin position="74"/>
        <end position="122"/>
    </location>
</feature>
<dbReference type="SUPFAM" id="SSF88946">
    <property type="entry name" value="Sigma2 domain of RNA polymerase sigma factors"/>
    <property type="match status" value="1"/>
</dbReference>
<organism evidence="8 9">
    <name type="scientific">Pseudonocardia hydrocarbonoxydans</name>
    <dbReference type="NCBI Taxonomy" id="76726"/>
    <lineage>
        <taxon>Bacteria</taxon>
        <taxon>Bacillati</taxon>
        <taxon>Actinomycetota</taxon>
        <taxon>Actinomycetes</taxon>
        <taxon>Pseudonocardiales</taxon>
        <taxon>Pseudonocardiaceae</taxon>
        <taxon>Pseudonocardia</taxon>
    </lineage>
</organism>
<dbReference type="CDD" id="cd06171">
    <property type="entry name" value="Sigma70_r4"/>
    <property type="match status" value="1"/>
</dbReference>
<dbReference type="Gene3D" id="1.10.10.10">
    <property type="entry name" value="Winged helix-like DNA-binding domain superfamily/Winged helix DNA-binding domain"/>
    <property type="match status" value="1"/>
</dbReference>
<dbReference type="AlphaFoldDB" id="A0A4Y3WTN5"/>
<dbReference type="PANTHER" id="PTHR43133:SF52">
    <property type="entry name" value="ECF RNA POLYMERASE SIGMA FACTOR SIGL"/>
    <property type="match status" value="1"/>
</dbReference>
<evidence type="ECO:0000259" key="6">
    <source>
        <dbReference type="Pfam" id="PF04542"/>
    </source>
</evidence>
<dbReference type="InterPro" id="IPR039425">
    <property type="entry name" value="RNA_pol_sigma-70-like"/>
</dbReference>
<dbReference type="InterPro" id="IPR013325">
    <property type="entry name" value="RNA_pol_sigma_r2"/>
</dbReference>
<dbReference type="SUPFAM" id="SSF88659">
    <property type="entry name" value="Sigma3 and sigma4 domains of RNA polymerase sigma factors"/>
    <property type="match status" value="1"/>
</dbReference>
<dbReference type="Proteomes" id="UP000320338">
    <property type="component" value="Unassembled WGS sequence"/>
</dbReference>
<keyword evidence="3" id="KW-0731">Sigma factor</keyword>
<dbReference type="InterPro" id="IPR014284">
    <property type="entry name" value="RNA_pol_sigma-70_dom"/>
</dbReference>
<comment type="similarity">
    <text evidence="1">Belongs to the sigma-70 factor family. ECF subfamily.</text>
</comment>
<comment type="caution">
    <text evidence="8">The sequence shown here is derived from an EMBL/GenBank/DDBJ whole genome shotgun (WGS) entry which is preliminary data.</text>
</comment>
<evidence type="ECO:0000259" key="7">
    <source>
        <dbReference type="Pfam" id="PF04545"/>
    </source>
</evidence>
<proteinExistence type="inferred from homology"/>
<dbReference type="GO" id="GO:0003677">
    <property type="term" value="F:DNA binding"/>
    <property type="evidence" value="ECO:0007669"/>
    <property type="project" value="UniProtKB-KW"/>
</dbReference>
<dbReference type="EMBL" id="BJNG01000028">
    <property type="protein sequence ID" value="GEC21109.1"/>
    <property type="molecule type" value="Genomic_DNA"/>
</dbReference>
<gene>
    <name evidence="8" type="ORF">PHY01_33920</name>
</gene>
<reference evidence="8 9" key="1">
    <citation type="submission" date="2019-06" db="EMBL/GenBank/DDBJ databases">
        <title>Whole genome shotgun sequence of Pseudonocardia hydrocarbonoxydans NBRC 14498.</title>
        <authorList>
            <person name="Hosoyama A."/>
            <person name="Uohara A."/>
            <person name="Ohji S."/>
            <person name="Ichikawa N."/>
        </authorList>
    </citation>
    <scope>NUCLEOTIDE SEQUENCE [LARGE SCALE GENOMIC DNA]</scope>
    <source>
        <strain evidence="8 9">NBRC 14498</strain>
    </source>
</reference>
<dbReference type="GO" id="GO:0006352">
    <property type="term" value="P:DNA-templated transcription initiation"/>
    <property type="evidence" value="ECO:0007669"/>
    <property type="project" value="InterPro"/>
</dbReference>
<feature type="domain" description="RNA polymerase sigma-70 region 2" evidence="6">
    <location>
        <begin position="2"/>
        <end position="39"/>
    </location>
</feature>
<dbReference type="PANTHER" id="PTHR43133">
    <property type="entry name" value="RNA POLYMERASE ECF-TYPE SIGMA FACTO"/>
    <property type="match status" value="1"/>
</dbReference>
<protein>
    <submittedName>
        <fullName evidence="8">RNA polymerase sigma factor</fullName>
    </submittedName>
</protein>
<name>A0A4Y3WTN5_9PSEU</name>
<evidence type="ECO:0000313" key="8">
    <source>
        <dbReference type="EMBL" id="GEC21109.1"/>
    </source>
</evidence>
<dbReference type="InterPro" id="IPR013324">
    <property type="entry name" value="RNA_pol_sigma_r3/r4-like"/>
</dbReference>